<feature type="domain" description="CRAL-TRIO" evidence="2">
    <location>
        <begin position="100"/>
        <end position="274"/>
    </location>
</feature>
<dbReference type="PRINTS" id="PR00180">
    <property type="entry name" value="CRETINALDHBP"/>
</dbReference>
<feature type="chain" id="PRO_5046969677" description="CRAL-TRIO domain-containing protein" evidence="1">
    <location>
        <begin position="25"/>
        <end position="274"/>
    </location>
</feature>
<dbReference type="CDD" id="cd00170">
    <property type="entry name" value="SEC14"/>
    <property type="match status" value="1"/>
</dbReference>
<dbReference type="SUPFAM" id="SSF46938">
    <property type="entry name" value="CRAL/TRIO N-terminal domain"/>
    <property type="match status" value="1"/>
</dbReference>
<keyword evidence="4" id="KW-1185">Reference proteome</keyword>
<accession>A0ABP1QW80</accession>
<dbReference type="SMART" id="SM00516">
    <property type="entry name" value="SEC14"/>
    <property type="match status" value="1"/>
</dbReference>
<dbReference type="PANTHER" id="PTHR23324">
    <property type="entry name" value="SEC14 RELATED PROTEIN"/>
    <property type="match status" value="1"/>
</dbReference>
<dbReference type="InterPro" id="IPR036865">
    <property type="entry name" value="CRAL-TRIO_dom_sf"/>
</dbReference>
<keyword evidence="1" id="KW-0732">Signal</keyword>
<dbReference type="SMART" id="SM01100">
    <property type="entry name" value="CRAL_TRIO_N"/>
    <property type="match status" value="1"/>
</dbReference>
<dbReference type="Proteomes" id="UP001642540">
    <property type="component" value="Unassembled WGS sequence"/>
</dbReference>
<reference evidence="3 4" key="1">
    <citation type="submission" date="2024-08" db="EMBL/GenBank/DDBJ databases">
        <authorList>
            <person name="Cucini C."/>
            <person name="Frati F."/>
        </authorList>
    </citation>
    <scope>NUCLEOTIDE SEQUENCE [LARGE SCALE GENOMIC DNA]</scope>
</reference>
<sequence length="274" mass="32397">MIRKIFHLCVLIVSLCQSISVVHAVSFEEDISLSTNQAEILTKFRQRVLPMLPKKYMEENIYLIRWLRARNFNMDRAEEMLRQHLKWRSDNQLDQIDDEEWQDFETDYPLNKKGLDKNGRPLVQILFGEWDLRKAAVTGRTDRLIRWIYKYFEDATKLVRKYQADGKNVTQFTLIMDADGFSTISHACPLCMRVYFAISNIYEEHYPGSVDKIHIVNTPEPFRVIVRLLWPLLSQNTRQAINMMGTNRREWQSQLTKNVKTDQLLPSFGGTLYQ</sequence>
<dbReference type="EMBL" id="CAXLJM020000042">
    <property type="protein sequence ID" value="CAL8109877.1"/>
    <property type="molecule type" value="Genomic_DNA"/>
</dbReference>
<dbReference type="InterPro" id="IPR051064">
    <property type="entry name" value="SEC14/CRAL-TRIO_domain"/>
</dbReference>
<protein>
    <recommendedName>
        <fullName evidence="2">CRAL-TRIO domain-containing protein</fullName>
    </recommendedName>
</protein>
<evidence type="ECO:0000313" key="4">
    <source>
        <dbReference type="Proteomes" id="UP001642540"/>
    </source>
</evidence>
<gene>
    <name evidence="3" type="ORF">ODALV1_LOCUS13770</name>
</gene>
<dbReference type="Gene3D" id="3.40.525.10">
    <property type="entry name" value="CRAL-TRIO lipid binding domain"/>
    <property type="match status" value="1"/>
</dbReference>
<dbReference type="PANTHER" id="PTHR23324:SF83">
    <property type="entry name" value="SEC14-LIKE PROTEIN 2"/>
    <property type="match status" value="1"/>
</dbReference>
<dbReference type="PROSITE" id="PS50191">
    <property type="entry name" value="CRAL_TRIO"/>
    <property type="match status" value="1"/>
</dbReference>
<dbReference type="InterPro" id="IPR036273">
    <property type="entry name" value="CRAL/TRIO_N_dom_sf"/>
</dbReference>
<dbReference type="InterPro" id="IPR001251">
    <property type="entry name" value="CRAL-TRIO_dom"/>
</dbReference>
<dbReference type="Pfam" id="PF00650">
    <property type="entry name" value="CRAL_TRIO"/>
    <property type="match status" value="1"/>
</dbReference>
<comment type="caution">
    <text evidence="3">The sequence shown here is derived from an EMBL/GenBank/DDBJ whole genome shotgun (WGS) entry which is preliminary data.</text>
</comment>
<organism evidence="3 4">
    <name type="scientific">Orchesella dallaii</name>
    <dbReference type="NCBI Taxonomy" id="48710"/>
    <lineage>
        <taxon>Eukaryota</taxon>
        <taxon>Metazoa</taxon>
        <taxon>Ecdysozoa</taxon>
        <taxon>Arthropoda</taxon>
        <taxon>Hexapoda</taxon>
        <taxon>Collembola</taxon>
        <taxon>Entomobryomorpha</taxon>
        <taxon>Entomobryoidea</taxon>
        <taxon>Orchesellidae</taxon>
        <taxon>Orchesellinae</taxon>
        <taxon>Orchesella</taxon>
    </lineage>
</organism>
<dbReference type="SUPFAM" id="SSF52087">
    <property type="entry name" value="CRAL/TRIO domain"/>
    <property type="match status" value="1"/>
</dbReference>
<dbReference type="InterPro" id="IPR011074">
    <property type="entry name" value="CRAL/TRIO_N_dom"/>
</dbReference>
<evidence type="ECO:0000256" key="1">
    <source>
        <dbReference type="SAM" id="SignalP"/>
    </source>
</evidence>
<feature type="signal peptide" evidence="1">
    <location>
        <begin position="1"/>
        <end position="24"/>
    </location>
</feature>
<evidence type="ECO:0000313" key="3">
    <source>
        <dbReference type="EMBL" id="CAL8109877.1"/>
    </source>
</evidence>
<evidence type="ECO:0000259" key="2">
    <source>
        <dbReference type="PROSITE" id="PS50191"/>
    </source>
</evidence>
<proteinExistence type="predicted"/>
<name>A0ABP1QW80_9HEXA</name>